<accession>A0A318EGC9</accession>
<name>A0A318EGC9_9GAMM</name>
<protein>
    <recommendedName>
        <fullName evidence="1">VOC domain-containing protein</fullName>
    </recommendedName>
</protein>
<dbReference type="Proteomes" id="UP000248330">
    <property type="component" value="Unassembled WGS sequence"/>
</dbReference>
<dbReference type="InterPro" id="IPR029068">
    <property type="entry name" value="Glyas_Bleomycin-R_OHBP_Dase"/>
</dbReference>
<dbReference type="OrthoDB" id="2691474at2"/>
<dbReference type="EMBL" id="QICN01000003">
    <property type="protein sequence ID" value="PXV69819.1"/>
    <property type="molecule type" value="Genomic_DNA"/>
</dbReference>
<comment type="caution">
    <text evidence="2">The sequence shown here is derived from an EMBL/GenBank/DDBJ whole genome shotgun (WGS) entry which is preliminary data.</text>
</comment>
<evidence type="ECO:0000313" key="3">
    <source>
        <dbReference type="Proteomes" id="UP000248330"/>
    </source>
</evidence>
<dbReference type="Gene3D" id="3.10.180.10">
    <property type="entry name" value="2,3-Dihydroxybiphenyl 1,2-Dioxygenase, domain 1"/>
    <property type="match status" value="1"/>
</dbReference>
<keyword evidence="3" id="KW-1185">Reference proteome</keyword>
<evidence type="ECO:0000259" key="1">
    <source>
        <dbReference type="PROSITE" id="PS51819"/>
    </source>
</evidence>
<dbReference type="RefSeq" id="WP_110264719.1">
    <property type="nucleotide sequence ID" value="NZ_CAKZQT010000029.1"/>
</dbReference>
<reference evidence="2 3" key="1">
    <citation type="submission" date="2018-04" db="EMBL/GenBank/DDBJ databases">
        <title>Genomic Encyclopedia of Type Strains, Phase IV (KMG-IV): sequencing the most valuable type-strain genomes for metagenomic binning, comparative biology and taxonomic classification.</title>
        <authorList>
            <person name="Goeker M."/>
        </authorList>
    </citation>
    <scope>NUCLEOTIDE SEQUENCE [LARGE SCALE GENOMIC DNA]</scope>
    <source>
        <strain evidence="2 3">DSM 104150</strain>
    </source>
</reference>
<organism evidence="2 3">
    <name type="scientific">Sinimarinibacterium flocculans</name>
    <dbReference type="NCBI Taxonomy" id="985250"/>
    <lineage>
        <taxon>Bacteria</taxon>
        <taxon>Pseudomonadati</taxon>
        <taxon>Pseudomonadota</taxon>
        <taxon>Gammaproteobacteria</taxon>
        <taxon>Nevskiales</taxon>
        <taxon>Nevskiaceae</taxon>
        <taxon>Sinimarinibacterium</taxon>
    </lineage>
</organism>
<proteinExistence type="predicted"/>
<evidence type="ECO:0000313" key="2">
    <source>
        <dbReference type="EMBL" id="PXV69819.1"/>
    </source>
</evidence>
<feature type="domain" description="VOC" evidence="1">
    <location>
        <begin position="2"/>
        <end position="117"/>
    </location>
</feature>
<dbReference type="AlphaFoldDB" id="A0A318EGC9"/>
<dbReference type="PROSITE" id="PS51819">
    <property type="entry name" value="VOC"/>
    <property type="match status" value="1"/>
</dbReference>
<dbReference type="SUPFAM" id="SSF54593">
    <property type="entry name" value="Glyoxalase/Bleomycin resistance protein/Dihydroxybiphenyl dioxygenase"/>
    <property type="match status" value="1"/>
</dbReference>
<gene>
    <name evidence="2" type="ORF">C8D93_103395</name>
</gene>
<sequence>MKVLGIRWCTVSGEAAAQATFFDALGLSRKDLSAFGIAAEPFAGAVFPAGESWIELWPAGPQMPEGTMLQVVVDDADAFAAHARANGLSPEGPMDAHGERIYMLKAPGGLQVSFQSRLPA</sequence>
<dbReference type="InterPro" id="IPR037523">
    <property type="entry name" value="VOC_core"/>
</dbReference>